<gene>
    <name evidence="10" type="ORF">MiSe_67340</name>
</gene>
<evidence type="ECO:0000256" key="3">
    <source>
        <dbReference type="ARBA" id="ARBA00004991"/>
    </source>
</evidence>
<dbReference type="Gene3D" id="3.90.550.10">
    <property type="entry name" value="Spore Coat Polysaccharide Biosynthesis Protein SpsA, Chain A"/>
    <property type="match status" value="1"/>
</dbReference>
<feature type="transmembrane region" description="Helical" evidence="9">
    <location>
        <begin position="320"/>
        <end position="338"/>
    </location>
</feature>
<keyword evidence="6 9" id="KW-0812">Transmembrane</keyword>
<keyword evidence="8 9" id="KW-0472">Membrane</keyword>
<dbReference type="Proteomes" id="UP001050975">
    <property type="component" value="Unassembled WGS sequence"/>
</dbReference>
<accession>A0AAV3XNZ7</accession>
<organism evidence="10 11">
    <name type="scientific">Microseira wollei NIES-4236</name>
    <dbReference type="NCBI Taxonomy" id="2530354"/>
    <lineage>
        <taxon>Bacteria</taxon>
        <taxon>Bacillati</taxon>
        <taxon>Cyanobacteriota</taxon>
        <taxon>Cyanophyceae</taxon>
        <taxon>Oscillatoriophycideae</taxon>
        <taxon>Aerosakkonematales</taxon>
        <taxon>Aerosakkonemataceae</taxon>
        <taxon>Microseira</taxon>
    </lineage>
</organism>
<comment type="subcellular location">
    <subcellularLocation>
        <location evidence="1">Membrane</location>
        <topology evidence="1">Multi-pass membrane protein</topology>
    </subcellularLocation>
</comment>
<keyword evidence="4" id="KW-0328">Glycosyltransferase</keyword>
<dbReference type="EMBL" id="BLAY01000140">
    <property type="protein sequence ID" value="GET41920.1"/>
    <property type="molecule type" value="Genomic_DNA"/>
</dbReference>
<evidence type="ECO:0000313" key="11">
    <source>
        <dbReference type="Proteomes" id="UP001050975"/>
    </source>
</evidence>
<dbReference type="InterPro" id="IPR029044">
    <property type="entry name" value="Nucleotide-diphossugar_trans"/>
</dbReference>
<dbReference type="GO" id="GO:0008120">
    <property type="term" value="F:ceramide glucosyltransferase activity"/>
    <property type="evidence" value="ECO:0007669"/>
    <property type="project" value="TreeGrafter"/>
</dbReference>
<reference evidence="10" key="1">
    <citation type="submission" date="2019-10" db="EMBL/GenBank/DDBJ databases">
        <title>Draft genome sequece of Microseira wollei NIES-4236.</title>
        <authorList>
            <person name="Yamaguchi H."/>
            <person name="Suzuki S."/>
            <person name="Kawachi M."/>
        </authorList>
    </citation>
    <scope>NUCLEOTIDE SEQUENCE</scope>
    <source>
        <strain evidence="10">NIES-4236</strain>
    </source>
</reference>
<keyword evidence="7 9" id="KW-1133">Transmembrane helix</keyword>
<dbReference type="AlphaFoldDB" id="A0AAV3XNZ7"/>
<dbReference type="PANTHER" id="PTHR12726">
    <property type="entry name" value="CERAMIDE GLUCOSYLTRANSFERASE"/>
    <property type="match status" value="1"/>
</dbReference>
<dbReference type="GO" id="GO:0006679">
    <property type="term" value="P:glucosylceramide biosynthetic process"/>
    <property type="evidence" value="ECO:0007669"/>
    <property type="project" value="TreeGrafter"/>
</dbReference>
<dbReference type="RefSeq" id="WP_226588663.1">
    <property type="nucleotide sequence ID" value="NZ_BLAY01000140.1"/>
</dbReference>
<comment type="caution">
    <text evidence="10">The sequence shown here is derived from an EMBL/GenBank/DDBJ whole genome shotgun (WGS) entry which is preliminary data.</text>
</comment>
<comment type="pathway">
    <text evidence="3">Sphingolipid metabolism.</text>
</comment>
<feature type="transmembrane region" description="Helical" evidence="9">
    <location>
        <begin position="344"/>
        <end position="361"/>
    </location>
</feature>
<evidence type="ECO:0000256" key="2">
    <source>
        <dbReference type="ARBA" id="ARBA00004760"/>
    </source>
</evidence>
<name>A0AAV3XNZ7_9CYAN</name>
<evidence type="ECO:0000256" key="8">
    <source>
        <dbReference type="ARBA" id="ARBA00023136"/>
    </source>
</evidence>
<feature type="transmembrane region" description="Helical" evidence="9">
    <location>
        <begin position="280"/>
        <end position="308"/>
    </location>
</feature>
<sequence>MIIAVQILLLILIIGSIIFYLACAVCTRQFFASTESVTENQDAPVSILVPVCGLDEGAWENWSAFCQQNYPDYEVLFGVMDVQDPAVPVLKQLVETFPDRGKLFVGLAPRGINHKDSNLSYLLEESNQEIIIFADSDIRVNPDYIRTVTAPLADPEVGLVSCAFVGYDPQSVGAAIASFGRCVDFIPSALLARFVDGGFRFAVGATMATRKSTLANFGGLHLNRIGSDYNLGKRAAMAGYRVEFCRYVLESDTGRESIGEVFQRELRWARTIRYNRGPQYYTMAFCYGTVYCLPLLIMSGLAEWALALTLFTMVIRYTEAMATIFSIGCPKLIPWLWLLPLRDLLSFAVWAMGAFGQGVYWRGRRLRVIEDGLLTQWE</sequence>
<evidence type="ECO:0000256" key="1">
    <source>
        <dbReference type="ARBA" id="ARBA00004141"/>
    </source>
</evidence>
<proteinExistence type="predicted"/>
<dbReference type="CDD" id="cd02520">
    <property type="entry name" value="Glucosylceramide_synthase"/>
    <property type="match status" value="1"/>
</dbReference>
<dbReference type="Pfam" id="PF13506">
    <property type="entry name" value="Glyco_transf_21"/>
    <property type="match status" value="1"/>
</dbReference>
<evidence type="ECO:0000256" key="7">
    <source>
        <dbReference type="ARBA" id="ARBA00022989"/>
    </source>
</evidence>
<evidence type="ECO:0000256" key="4">
    <source>
        <dbReference type="ARBA" id="ARBA00022676"/>
    </source>
</evidence>
<evidence type="ECO:0000256" key="5">
    <source>
        <dbReference type="ARBA" id="ARBA00022679"/>
    </source>
</evidence>
<dbReference type="InterPro" id="IPR025993">
    <property type="entry name" value="Ceramide_glucosylTrfase"/>
</dbReference>
<dbReference type="SUPFAM" id="SSF53448">
    <property type="entry name" value="Nucleotide-diphospho-sugar transferases"/>
    <property type="match status" value="1"/>
</dbReference>
<evidence type="ECO:0000313" key="10">
    <source>
        <dbReference type="EMBL" id="GET41920.1"/>
    </source>
</evidence>
<comment type="pathway">
    <text evidence="2">Lipid metabolism; sphingolipid metabolism.</text>
</comment>
<protein>
    <submittedName>
        <fullName evidence="10">Glycosyl transferase family 2</fullName>
    </submittedName>
</protein>
<keyword evidence="5 10" id="KW-0808">Transferase</keyword>
<dbReference type="GO" id="GO:0016020">
    <property type="term" value="C:membrane"/>
    <property type="evidence" value="ECO:0007669"/>
    <property type="project" value="UniProtKB-SubCell"/>
</dbReference>
<dbReference type="PANTHER" id="PTHR12726:SF0">
    <property type="entry name" value="CERAMIDE GLUCOSYLTRANSFERASE"/>
    <property type="match status" value="1"/>
</dbReference>
<keyword evidence="11" id="KW-1185">Reference proteome</keyword>
<evidence type="ECO:0000256" key="9">
    <source>
        <dbReference type="SAM" id="Phobius"/>
    </source>
</evidence>
<evidence type="ECO:0000256" key="6">
    <source>
        <dbReference type="ARBA" id="ARBA00022692"/>
    </source>
</evidence>